<keyword evidence="3" id="KW-0862">Zinc</keyword>
<reference evidence="9" key="3">
    <citation type="submission" date="2025-09" db="UniProtKB">
        <authorList>
            <consortium name="Ensembl"/>
        </authorList>
    </citation>
    <scope>IDENTIFICATION</scope>
</reference>
<name>A0A673ARM1_9TELE</name>
<dbReference type="InterPro" id="IPR038441">
    <property type="entry name" value="THAP_Znf_sf"/>
</dbReference>
<keyword evidence="10" id="KW-1185">Reference proteome</keyword>
<dbReference type="Gene3D" id="6.20.210.20">
    <property type="entry name" value="THAP domain"/>
    <property type="match status" value="1"/>
</dbReference>
<dbReference type="Pfam" id="PF05485">
    <property type="entry name" value="THAP"/>
    <property type="match status" value="1"/>
</dbReference>
<proteinExistence type="predicted"/>
<evidence type="ECO:0000256" key="6">
    <source>
        <dbReference type="SAM" id="Coils"/>
    </source>
</evidence>
<feature type="region of interest" description="Disordered" evidence="7">
    <location>
        <begin position="94"/>
        <end position="135"/>
    </location>
</feature>
<dbReference type="SUPFAM" id="SSF57716">
    <property type="entry name" value="Glucocorticoid receptor-like (DNA-binding domain)"/>
    <property type="match status" value="1"/>
</dbReference>
<feature type="compositionally biased region" description="Basic and acidic residues" evidence="7">
    <location>
        <begin position="96"/>
        <end position="128"/>
    </location>
</feature>
<dbReference type="OrthoDB" id="7312725at2759"/>
<evidence type="ECO:0000259" key="8">
    <source>
        <dbReference type="PROSITE" id="PS50950"/>
    </source>
</evidence>
<evidence type="ECO:0000256" key="5">
    <source>
        <dbReference type="PROSITE-ProRule" id="PRU00309"/>
    </source>
</evidence>
<dbReference type="Proteomes" id="UP000472271">
    <property type="component" value="Chromosome 7"/>
</dbReference>
<evidence type="ECO:0000256" key="7">
    <source>
        <dbReference type="SAM" id="MobiDB-lite"/>
    </source>
</evidence>
<evidence type="ECO:0000256" key="3">
    <source>
        <dbReference type="ARBA" id="ARBA00022833"/>
    </source>
</evidence>
<evidence type="ECO:0000256" key="4">
    <source>
        <dbReference type="ARBA" id="ARBA00023125"/>
    </source>
</evidence>
<dbReference type="GO" id="GO:0003677">
    <property type="term" value="F:DNA binding"/>
    <property type="evidence" value="ECO:0007669"/>
    <property type="project" value="UniProtKB-UniRule"/>
</dbReference>
<keyword evidence="6" id="KW-0175">Coiled coil</keyword>
<evidence type="ECO:0000256" key="1">
    <source>
        <dbReference type="ARBA" id="ARBA00022723"/>
    </source>
</evidence>
<dbReference type="PROSITE" id="PS50950">
    <property type="entry name" value="ZF_THAP"/>
    <property type="match status" value="1"/>
</dbReference>
<sequence length="195" mass="22499">MPESCAAWGCKNRRTVQSRSRGITFHKFPKDKKLRRQWEVALRRRGFSASRSSVLCSDHFRPEDFDRTGQTVRLRDRVRPTVFSFSTHLHRLLKNRTTETSRRAAEPPGPDRLRPTEPTEPTQNHDHSYALPSSPSDLKLRLTEALARVESLEKEVRNVKDRERRAKKVVHELLEDLKNIQPAPADGGKTPSPFT</sequence>
<reference evidence="9" key="2">
    <citation type="submission" date="2025-08" db="UniProtKB">
        <authorList>
            <consortium name="Ensembl"/>
        </authorList>
    </citation>
    <scope>IDENTIFICATION</scope>
</reference>
<dbReference type="SMART" id="SM00692">
    <property type="entry name" value="DM3"/>
    <property type="match status" value="1"/>
</dbReference>
<dbReference type="Ensembl" id="ENSSORT00005031956.1">
    <property type="protein sequence ID" value="ENSSORP00005031088.1"/>
    <property type="gene ID" value="ENSSORG00005014830.1"/>
</dbReference>
<protein>
    <submittedName>
        <fullName evidence="9">THAP domain-containing protein 2-like</fullName>
    </submittedName>
</protein>
<evidence type="ECO:0000313" key="9">
    <source>
        <dbReference type="Ensembl" id="ENSSORP00005031088.1"/>
    </source>
</evidence>
<dbReference type="GO" id="GO:0008270">
    <property type="term" value="F:zinc ion binding"/>
    <property type="evidence" value="ECO:0007669"/>
    <property type="project" value="UniProtKB-KW"/>
</dbReference>
<evidence type="ECO:0000313" key="10">
    <source>
        <dbReference type="Proteomes" id="UP000472271"/>
    </source>
</evidence>
<dbReference type="InterPro" id="IPR006612">
    <property type="entry name" value="THAP_Znf"/>
</dbReference>
<dbReference type="PANTHER" id="PTHR47696">
    <property type="entry name" value="THAP DOMAIN-CONTAINING PROTEIN 2"/>
    <property type="match status" value="1"/>
</dbReference>
<dbReference type="SMART" id="SM00980">
    <property type="entry name" value="THAP"/>
    <property type="match status" value="1"/>
</dbReference>
<feature type="domain" description="THAP-type" evidence="8">
    <location>
        <begin position="1"/>
        <end position="83"/>
    </location>
</feature>
<dbReference type="RefSeq" id="XP_029994378.1">
    <property type="nucleotide sequence ID" value="XM_030138518.1"/>
</dbReference>
<keyword evidence="1" id="KW-0479">Metal-binding</keyword>
<dbReference type="PANTHER" id="PTHR47696:SF2">
    <property type="entry name" value="PROVISIONAL ORTHOLOG OF THAP DOMAIN CONTAINING 1"/>
    <property type="match status" value="1"/>
</dbReference>
<accession>A0A673ARM1</accession>
<dbReference type="FunCoup" id="A0A673ARM1">
    <property type="interactions" value="41"/>
</dbReference>
<dbReference type="InterPro" id="IPR026521">
    <property type="entry name" value="THAP2"/>
</dbReference>
<dbReference type="GeneID" id="115422269"/>
<reference evidence="9" key="1">
    <citation type="submission" date="2019-06" db="EMBL/GenBank/DDBJ databases">
        <authorList>
            <consortium name="Wellcome Sanger Institute Data Sharing"/>
        </authorList>
    </citation>
    <scope>NUCLEOTIDE SEQUENCE [LARGE SCALE GENOMIC DNA]</scope>
</reference>
<keyword evidence="2 5" id="KW-0863">Zinc-finger</keyword>
<organism evidence="9 10">
    <name type="scientific">Sphaeramia orbicularis</name>
    <name type="common">orbiculate cardinalfish</name>
    <dbReference type="NCBI Taxonomy" id="375764"/>
    <lineage>
        <taxon>Eukaryota</taxon>
        <taxon>Metazoa</taxon>
        <taxon>Chordata</taxon>
        <taxon>Craniata</taxon>
        <taxon>Vertebrata</taxon>
        <taxon>Euteleostomi</taxon>
        <taxon>Actinopterygii</taxon>
        <taxon>Neopterygii</taxon>
        <taxon>Teleostei</taxon>
        <taxon>Neoteleostei</taxon>
        <taxon>Acanthomorphata</taxon>
        <taxon>Gobiaria</taxon>
        <taxon>Kurtiformes</taxon>
        <taxon>Apogonoidei</taxon>
        <taxon>Apogonidae</taxon>
        <taxon>Apogoninae</taxon>
        <taxon>Sphaeramia</taxon>
    </lineage>
</organism>
<evidence type="ECO:0000256" key="2">
    <source>
        <dbReference type="ARBA" id="ARBA00022771"/>
    </source>
</evidence>
<keyword evidence="4 5" id="KW-0238">DNA-binding</keyword>
<gene>
    <name evidence="9" type="primary">LOC115422269</name>
</gene>
<feature type="coiled-coil region" evidence="6">
    <location>
        <begin position="142"/>
        <end position="169"/>
    </location>
</feature>
<dbReference type="AlphaFoldDB" id="A0A673ARM1"/>
<dbReference type="InParanoid" id="A0A673ARM1"/>